<reference evidence="1 2" key="1">
    <citation type="submission" date="2020-09" db="EMBL/GenBank/DDBJ databases">
        <authorList>
            <person name="Kim M.K."/>
        </authorList>
    </citation>
    <scope>NUCLEOTIDE SEQUENCE [LARGE SCALE GENOMIC DNA]</scope>
    <source>
        <strain evidence="1 2">BT189</strain>
    </source>
</reference>
<gene>
    <name evidence="1" type="ORF">IC234_02775</name>
</gene>
<keyword evidence="2" id="KW-1185">Reference proteome</keyword>
<evidence type="ECO:0008006" key="3">
    <source>
        <dbReference type="Google" id="ProtNLM"/>
    </source>
</evidence>
<dbReference type="EMBL" id="JACXAC010000001">
    <property type="protein sequence ID" value="MBD2721035.1"/>
    <property type="molecule type" value="Genomic_DNA"/>
</dbReference>
<dbReference type="Proteomes" id="UP000606003">
    <property type="component" value="Unassembled WGS sequence"/>
</dbReference>
<accession>A0ABR8JM12</accession>
<comment type="caution">
    <text evidence="1">The sequence shown here is derived from an EMBL/GenBank/DDBJ whole genome shotgun (WGS) entry which is preliminary data.</text>
</comment>
<proteinExistence type="predicted"/>
<name>A0ABR8JM12_9BACT</name>
<dbReference type="RefSeq" id="WP_190922297.1">
    <property type="nucleotide sequence ID" value="NZ_JACXAC010000001.1"/>
</dbReference>
<evidence type="ECO:0000313" key="1">
    <source>
        <dbReference type="EMBL" id="MBD2721035.1"/>
    </source>
</evidence>
<dbReference type="Pfam" id="PF20181">
    <property type="entry name" value="DUF6544"/>
    <property type="match status" value="1"/>
</dbReference>
<sequence length="277" mass="31232">MNTKHSWLLGSAALAAGSAAGLLLSRAAGARRLHHDVERLFADSTAVSRHIYREAQLVGLPAPVKRYFRQVLRDGQPYLRGLRLRHNGQFKTDLKKGWTPITGEEYLTASPPGLIWQGTTSLFTARDEYEDGRGQLTVSLLGAVPVLHGSGPHYDQGELLRWLTEAVLLPTSLLPNDEICWVDLDDDSARLLCTHHGQSVSCIIRFNQQHEIAECEALRYQGEAGLQPWIGRFMHYRHWHGVRVPTVLEASWVIDGHRQPYAQFAVQELEYEPLEPF</sequence>
<dbReference type="InterPro" id="IPR046674">
    <property type="entry name" value="DUF6544"/>
</dbReference>
<evidence type="ECO:0000313" key="2">
    <source>
        <dbReference type="Proteomes" id="UP000606003"/>
    </source>
</evidence>
<protein>
    <recommendedName>
        <fullName evidence="3">DUF3108 domain-containing protein</fullName>
    </recommendedName>
</protein>
<organism evidence="1 2">
    <name type="scientific">Hymenobacter armeniacus</name>
    <dbReference type="NCBI Taxonomy" id="2771358"/>
    <lineage>
        <taxon>Bacteria</taxon>
        <taxon>Pseudomonadati</taxon>
        <taxon>Bacteroidota</taxon>
        <taxon>Cytophagia</taxon>
        <taxon>Cytophagales</taxon>
        <taxon>Hymenobacteraceae</taxon>
        <taxon>Hymenobacter</taxon>
    </lineage>
</organism>